<feature type="non-terminal residue" evidence="2">
    <location>
        <position position="244"/>
    </location>
</feature>
<evidence type="ECO:0000313" key="3">
    <source>
        <dbReference type="EMBL" id="CAF4526257.1"/>
    </source>
</evidence>
<evidence type="ECO:0000313" key="4">
    <source>
        <dbReference type="Proteomes" id="UP000663856"/>
    </source>
</evidence>
<evidence type="ECO:0000313" key="2">
    <source>
        <dbReference type="EMBL" id="CAF2068410.1"/>
    </source>
</evidence>
<organism evidence="2 4">
    <name type="scientific">Rotaria magnacalcarata</name>
    <dbReference type="NCBI Taxonomy" id="392030"/>
    <lineage>
        <taxon>Eukaryota</taxon>
        <taxon>Metazoa</taxon>
        <taxon>Spiralia</taxon>
        <taxon>Gnathifera</taxon>
        <taxon>Rotifera</taxon>
        <taxon>Eurotatoria</taxon>
        <taxon>Bdelloidea</taxon>
        <taxon>Philodinida</taxon>
        <taxon>Philodinidae</taxon>
        <taxon>Rotaria</taxon>
    </lineage>
</organism>
<keyword evidence="5" id="KW-1185">Reference proteome</keyword>
<sequence length="244" mass="27273">MAPPPPVEMDAASKLMFDILTQNITQLRLANEAQAERMEKLTAELALSRDNKLRFKVIEPVKYSLDSTIKLQDYFVTFEIFCAAQYGNANKDALGKFLEGDISQVYIGLEGGSMPWEDLKTTLAARFADTAQRTNKFLNLFNNLVQESNESLLNLSMKVERIAKQAYPTFTQLNLDVLIKNKFLAVVPTEVFDSLNIALLDKDLAAVPFEKIVSLAEKVQKTTPKTVIVEVAKAANQLVIEPEP</sequence>
<reference evidence="2" key="1">
    <citation type="submission" date="2021-02" db="EMBL/GenBank/DDBJ databases">
        <authorList>
            <person name="Nowell W R."/>
        </authorList>
    </citation>
    <scope>NUCLEOTIDE SEQUENCE</scope>
</reference>
<accession>A0A816R5C5</accession>
<comment type="caution">
    <text evidence="2">The sequence shown here is derived from an EMBL/GenBank/DDBJ whole genome shotgun (WGS) entry which is preliminary data.</text>
</comment>
<dbReference type="Proteomes" id="UP000663856">
    <property type="component" value="Unassembled WGS sequence"/>
</dbReference>
<gene>
    <name evidence="3" type="ORF">OVN521_LOCUS42096</name>
    <name evidence="2" type="ORF">WKI299_LOCUS13688</name>
</gene>
<dbReference type="EMBL" id="CAJOBG010057155">
    <property type="protein sequence ID" value="CAF4526257.1"/>
    <property type="molecule type" value="Genomic_DNA"/>
</dbReference>
<dbReference type="AlphaFoldDB" id="A0A816R5C5"/>
<keyword evidence="1" id="KW-0175">Coiled coil</keyword>
<protein>
    <submittedName>
        <fullName evidence="2">Uncharacterized protein</fullName>
    </submittedName>
</protein>
<feature type="coiled-coil region" evidence="1">
    <location>
        <begin position="24"/>
        <end position="51"/>
    </location>
</feature>
<name>A0A816R5C5_9BILA</name>
<evidence type="ECO:0000313" key="5">
    <source>
        <dbReference type="Proteomes" id="UP000663866"/>
    </source>
</evidence>
<dbReference type="Proteomes" id="UP000663866">
    <property type="component" value="Unassembled WGS sequence"/>
</dbReference>
<evidence type="ECO:0000256" key="1">
    <source>
        <dbReference type="SAM" id="Coils"/>
    </source>
</evidence>
<dbReference type="EMBL" id="CAJNRF010005195">
    <property type="protein sequence ID" value="CAF2068410.1"/>
    <property type="molecule type" value="Genomic_DNA"/>
</dbReference>
<proteinExistence type="predicted"/>